<name>A0A5K3FKR0_MESCO</name>
<accession>A0A5K3FKR0</accession>
<evidence type="ECO:0000313" key="1">
    <source>
        <dbReference type="WBParaSite" id="MCU_009203-RA"/>
    </source>
</evidence>
<proteinExistence type="predicted"/>
<dbReference type="AlphaFoldDB" id="A0A5K3FKR0"/>
<sequence>SRTYTHPPLKFPNDSVFLLHSLTSSYVSVCGSDLDSPKAILTTNIVPTPSPNFSCPSPWLVFFVVFPKINPEGFKGVATDQGADILDYLASANPLFICVLMACEEGKQPTREGHD</sequence>
<reference evidence="1" key="1">
    <citation type="submission" date="2019-11" db="UniProtKB">
        <authorList>
            <consortium name="WormBaseParasite"/>
        </authorList>
    </citation>
    <scope>IDENTIFICATION</scope>
</reference>
<organism evidence="1">
    <name type="scientific">Mesocestoides corti</name>
    <name type="common">Flatworm</name>
    <dbReference type="NCBI Taxonomy" id="53468"/>
    <lineage>
        <taxon>Eukaryota</taxon>
        <taxon>Metazoa</taxon>
        <taxon>Spiralia</taxon>
        <taxon>Lophotrochozoa</taxon>
        <taxon>Platyhelminthes</taxon>
        <taxon>Cestoda</taxon>
        <taxon>Eucestoda</taxon>
        <taxon>Cyclophyllidea</taxon>
        <taxon>Mesocestoididae</taxon>
        <taxon>Mesocestoides</taxon>
    </lineage>
</organism>
<protein>
    <submittedName>
        <fullName evidence="1">CASPASE_P10 domain-containing protein</fullName>
    </submittedName>
</protein>
<dbReference type="WBParaSite" id="MCU_009203-RA">
    <property type="protein sequence ID" value="MCU_009203-RA"/>
    <property type="gene ID" value="MCU_009203"/>
</dbReference>